<gene>
    <name evidence="1" type="ORF">E5990_03625</name>
</gene>
<organism evidence="1 2">
    <name type="scientific">Muribaculum caecicola</name>
    <dbReference type="NCBI Taxonomy" id="3038144"/>
    <lineage>
        <taxon>Bacteria</taxon>
        <taxon>Pseudomonadati</taxon>
        <taxon>Bacteroidota</taxon>
        <taxon>Bacteroidia</taxon>
        <taxon>Bacteroidales</taxon>
        <taxon>Muribaculaceae</taxon>
        <taxon>Muribaculum</taxon>
    </lineage>
</organism>
<reference evidence="1" key="1">
    <citation type="submission" date="2019-04" db="EMBL/GenBank/DDBJ databases">
        <title>Microbes associate with the intestines of laboratory mice.</title>
        <authorList>
            <person name="Navarre W."/>
            <person name="Wong E."/>
            <person name="Huang K.C."/>
            <person name="Tropini C."/>
            <person name="Ng K."/>
            <person name="Yu B."/>
        </authorList>
    </citation>
    <scope>NUCLEOTIDE SEQUENCE</scope>
    <source>
        <strain evidence="1">NM86_A22</strain>
    </source>
</reference>
<evidence type="ECO:0000313" key="2">
    <source>
        <dbReference type="Proteomes" id="UP000305401"/>
    </source>
</evidence>
<evidence type="ECO:0000313" key="1">
    <source>
        <dbReference type="EMBL" id="THG54223.1"/>
    </source>
</evidence>
<sequence length="744" mass="84323">MKKFLLSISLAMACALTAYADKASDYKEYATRVRAEVWADSLPQFSAPPQVPDKYKNESAVILAAHKNISAKKKTGIGFDATASLIPFKRVALINMDDYMRTLILINDKAALEDFSEYDLPIKEGSSDWFWQEKDERKYVLGVRILKPDGRIIEVPTDDFVILSQQKKENKADRQKLAVPGLETGDKLDIFLFTHTALKNIQPQPIDIILRDKYPVLKYTIDCKIDDDLTTVYRSRNGAPELTVTQGPDKDYVLQGELAQPSDAAPQLFYNRNLQAPQIEMLIYNRRFDEYTPKFARKDGVQANPDAEETAIKDRIEQLEKFSDMTSSVKTQLGGVKGNPMKSVKEKLKKGEWTQAQAADYVYNLLVFSYMTGKYKYYPGDFVNELDAAFRQIDIKDIRKGITIARRDGTLDKAINYKDIWYFVYLPECNHYYSNAFRGYNTSSEILHSLQGQQAMFIHNKKLSKKERNAEDRWLTMPKSTPADNRRVTTINATIEGTDMNISRRIDSYGASKENAGPLLTSDNMLNAYLEYLNREGIVADPQMLRKEKAKDKAQRMERNADALREQTEIIRQETASYHGNEPKQFQGYEVLAGGIGVCPDSAAISFEINYTMDGIVKNAGRNLMLSIGKLIGEQAEIAPSQRKRLEGDDIYIAYPRDYIYEISVGLPSGYTPSETSLGRLNTELKNNAGHFISKAGIKDGKLVLNVSYEFAQTQLPASDWNKMLELVDAASKFNTMTLLLEKK</sequence>
<proteinExistence type="predicted"/>
<dbReference type="Proteomes" id="UP000305401">
    <property type="component" value="Unassembled WGS sequence"/>
</dbReference>
<keyword evidence="2" id="KW-1185">Reference proteome</keyword>
<name>A0AC61S7G2_9BACT</name>
<protein>
    <submittedName>
        <fullName evidence="1">DUF3857 domain-containing protein</fullName>
    </submittedName>
</protein>
<accession>A0AC61S7G2</accession>
<dbReference type="EMBL" id="SSTG01000026">
    <property type="protein sequence ID" value="THG54223.1"/>
    <property type="molecule type" value="Genomic_DNA"/>
</dbReference>
<comment type="caution">
    <text evidence="1">The sequence shown here is derived from an EMBL/GenBank/DDBJ whole genome shotgun (WGS) entry which is preliminary data.</text>
</comment>